<keyword evidence="3" id="KW-1185">Reference proteome</keyword>
<dbReference type="EMBL" id="JAQJZL010000001">
    <property type="protein sequence ID" value="KAJ6057218.1"/>
    <property type="molecule type" value="Genomic_DNA"/>
</dbReference>
<feature type="compositionally biased region" description="Polar residues" evidence="1">
    <location>
        <begin position="105"/>
        <end position="119"/>
    </location>
</feature>
<gene>
    <name evidence="2" type="ORF">N7460_000492</name>
</gene>
<feature type="compositionally biased region" description="Polar residues" evidence="1">
    <location>
        <begin position="166"/>
        <end position="194"/>
    </location>
</feature>
<feature type="compositionally biased region" description="Polar residues" evidence="1">
    <location>
        <begin position="38"/>
        <end position="64"/>
    </location>
</feature>
<comment type="caution">
    <text evidence="2">The sequence shown here is derived from an EMBL/GenBank/DDBJ whole genome shotgun (WGS) entry which is preliminary data.</text>
</comment>
<protein>
    <submittedName>
        <fullName evidence="2">Uncharacterized protein</fullName>
    </submittedName>
</protein>
<feature type="compositionally biased region" description="Basic and acidic residues" evidence="1">
    <location>
        <begin position="225"/>
        <end position="241"/>
    </location>
</feature>
<sequence>MPLQIQRTKKDGRKRTLSTVSNVTNVHGPVASVKTSEKASPSQQAGSDQTKPPAISETQPQKPASSAKKVPDVFQFLDENDDSSSEATSDSSESSESDSSKDEQPTSPRPVQTTTNIQSPKPRANPVPHGILVSGGNASPKNAVPSPPASKSPKQQRRPSAPHAPSTGNQLQIARKQTNRKPSPISTSYPTSGKGQLELSRPEGYYTRDEAALHRPPLPPSPPRSPEDGLHHTTPTKRRDSTTSQVSSGYGLIASHLSKSNPEDKPGFPLYTDASKASTTASSSTYRMRSPKWKKTSTP</sequence>
<dbReference type="Proteomes" id="UP001219568">
    <property type="component" value="Unassembled WGS sequence"/>
</dbReference>
<organism evidence="2 3">
    <name type="scientific">Penicillium canescens</name>
    <dbReference type="NCBI Taxonomy" id="5083"/>
    <lineage>
        <taxon>Eukaryota</taxon>
        <taxon>Fungi</taxon>
        <taxon>Dikarya</taxon>
        <taxon>Ascomycota</taxon>
        <taxon>Pezizomycotina</taxon>
        <taxon>Eurotiomycetes</taxon>
        <taxon>Eurotiomycetidae</taxon>
        <taxon>Eurotiales</taxon>
        <taxon>Aspergillaceae</taxon>
        <taxon>Penicillium</taxon>
    </lineage>
</organism>
<evidence type="ECO:0000313" key="2">
    <source>
        <dbReference type="EMBL" id="KAJ6057218.1"/>
    </source>
</evidence>
<feature type="compositionally biased region" description="Basic residues" evidence="1">
    <location>
        <begin position="289"/>
        <end position="299"/>
    </location>
</feature>
<feature type="compositionally biased region" description="Low complexity" evidence="1">
    <location>
        <begin position="274"/>
        <end position="285"/>
    </location>
</feature>
<evidence type="ECO:0000256" key="1">
    <source>
        <dbReference type="SAM" id="MobiDB-lite"/>
    </source>
</evidence>
<reference evidence="2" key="1">
    <citation type="journal article" date="2023" name="IMA Fungus">
        <title>Comparative genomic study of the Penicillium genus elucidates a diverse pangenome and 15 lateral gene transfer events.</title>
        <authorList>
            <person name="Petersen C."/>
            <person name="Sorensen T."/>
            <person name="Nielsen M.R."/>
            <person name="Sondergaard T.E."/>
            <person name="Sorensen J.L."/>
            <person name="Fitzpatrick D.A."/>
            <person name="Frisvad J.C."/>
            <person name="Nielsen K.L."/>
        </authorList>
    </citation>
    <scope>NUCLEOTIDE SEQUENCE</scope>
    <source>
        <strain evidence="2">IBT 15450</strain>
    </source>
</reference>
<proteinExistence type="predicted"/>
<evidence type="ECO:0000313" key="3">
    <source>
        <dbReference type="Proteomes" id="UP001219568"/>
    </source>
</evidence>
<name>A0AAD6IMS7_PENCN</name>
<accession>A0AAD6IMS7</accession>
<feature type="compositionally biased region" description="Low complexity" evidence="1">
    <location>
        <begin position="85"/>
        <end position="94"/>
    </location>
</feature>
<dbReference type="AlphaFoldDB" id="A0AAD6IMS7"/>
<feature type="region of interest" description="Disordered" evidence="1">
    <location>
        <begin position="1"/>
        <end position="299"/>
    </location>
</feature>
<reference evidence="2" key="2">
    <citation type="submission" date="2023-01" db="EMBL/GenBank/DDBJ databases">
        <authorList>
            <person name="Petersen C."/>
        </authorList>
    </citation>
    <scope>NUCLEOTIDE SEQUENCE</scope>
    <source>
        <strain evidence="2">IBT 15450</strain>
    </source>
</reference>